<evidence type="ECO:0000313" key="2">
    <source>
        <dbReference type="Proteomes" id="UP001162030"/>
    </source>
</evidence>
<dbReference type="RefSeq" id="WP_281015930.1">
    <property type="nucleotide sequence ID" value="NZ_OX458334.1"/>
</dbReference>
<protein>
    <submittedName>
        <fullName evidence="1">Uncharacterized protein</fullName>
    </submittedName>
</protein>
<dbReference type="Proteomes" id="UP001162030">
    <property type="component" value="Plasmid MSZNORminor"/>
</dbReference>
<gene>
    <name evidence="1" type="ORF">MSZNOR_P0012</name>
</gene>
<dbReference type="EMBL" id="OX458334">
    <property type="protein sequence ID" value="CAI8981776.1"/>
    <property type="molecule type" value="Genomic_DNA"/>
</dbReference>
<accession>A0ABM9I9S3</accession>
<name>A0ABM9I9S3_9GAMM</name>
<evidence type="ECO:0000313" key="1">
    <source>
        <dbReference type="EMBL" id="CAI8981776.1"/>
    </source>
</evidence>
<sequence>MSGLFGDLARALGPAYGDPVVADLAGYMAREERETAKAAFFESHTWTQLIGKAQMDVDEIIDNLMSGYAEAAQGLVRLAMEKAWKSQMEENERDLYESRTGG</sequence>
<reference evidence="1 2" key="1">
    <citation type="submission" date="2023-03" db="EMBL/GenBank/DDBJ databases">
        <authorList>
            <person name="Pearce D."/>
        </authorList>
    </citation>
    <scope>NUCLEOTIDE SEQUENCE [LARGE SCALE GENOMIC DNA]</scope>
    <source>
        <strain evidence="1">Msz</strain>
        <plasmid evidence="1 2">MSZNORminor</plasmid>
    </source>
</reference>
<geneLocation type="plasmid" evidence="1 2">
    <name>MSZNORminor</name>
</geneLocation>
<organism evidence="1 2">
    <name type="scientific">Methylocaldum szegediense</name>
    <dbReference type="NCBI Taxonomy" id="73780"/>
    <lineage>
        <taxon>Bacteria</taxon>
        <taxon>Pseudomonadati</taxon>
        <taxon>Pseudomonadota</taxon>
        <taxon>Gammaproteobacteria</taxon>
        <taxon>Methylococcales</taxon>
        <taxon>Methylococcaceae</taxon>
        <taxon>Methylocaldum</taxon>
    </lineage>
</organism>
<keyword evidence="2" id="KW-1185">Reference proteome</keyword>
<keyword evidence="1" id="KW-0614">Plasmid</keyword>
<proteinExistence type="predicted"/>